<dbReference type="RefSeq" id="WP_053605389.1">
    <property type="nucleotide sequence ID" value="NZ_CP012600.1"/>
</dbReference>
<dbReference type="CDD" id="cd17502">
    <property type="entry name" value="MFS_Azr1_MDR_like"/>
    <property type="match status" value="1"/>
</dbReference>
<name>A0A0M4FJY9_9BACI</name>
<evidence type="ECO:0000313" key="10">
    <source>
        <dbReference type="Proteomes" id="UP000067625"/>
    </source>
</evidence>
<feature type="transmembrane region" description="Helical" evidence="7">
    <location>
        <begin position="353"/>
        <end position="374"/>
    </location>
</feature>
<keyword evidence="6 7" id="KW-0472">Membrane</keyword>
<dbReference type="Gene3D" id="1.20.1250.20">
    <property type="entry name" value="MFS general substrate transporter like domains"/>
    <property type="match status" value="1"/>
</dbReference>
<feature type="transmembrane region" description="Helical" evidence="7">
    <location>
        <begin position="265"/>
        <end position="288"/>
    </location>
</feature>
<dbReference type="InterPro" id="IPR020846">
    <property type="entry name" value="MFS_dom"/>
</dbReference>
<dbReference type="Proteomes" id="UP000067625">
    <property type="component" value="Chromosome"/>
</dbReference>
<dbReference type="FunFam" id="1.20.1720.10:FF:000004">
    <property type="entry name" value="EmrB/QacA family drug resistance transporter"/>
    <property type="match status" value="1"/>
</dbReference>
<feature type="transmembrane region" description="Helical" evidence="7">
    <location>
        <begin position="395"/>
        <end position="412"/>
    </location>
</feature>
<keyword evidence="3" id="KW-1003">Cell membrane</keyword>
<reference evidence="9 10" key="2">
    <citation type="journal article" date="2016" name="Int. J. Syst. Evol. Microbiol.">
        <title>Bacillus gobiensis sp. nov., isolated from a soil sample.</title>
        <authorList>
            <person name="Liu B."/>
            <person name="Liu G.H."/>
            <person name="Cetin S."/>
            <person name="Schumann P."/>
            <person name="Pan Z.Z."/>
            <person name="Chen Q.Q."/>
        </authorList>
    </citation>
    <scope>NUCLEOTIDE SEQUENCE [LARGE SCALE GENOMIC DNA]</scope>
    <source>
        <strain evidence="9 10">FJAT-4402</strain>
    </source>
</reference>
<dbReference type="Gene3D" id="1.20.1720.10">
    <property type="entry name" value="Multidrug resistance protein D"/>
    <property type="match status" value="1"/>
</dbReference>
<dbReference type="STRING" id="1441095.AM592_19875"/>
<dbReference type="NCBIfam" id="TIGR00711">
    <property type="entry name" value="efflux_EmrB"/>
    <property type="match status" value="1"/>
</dbReference>
<feature type="transmembrane region" description="Helical" evidence="7">
    <location>
        <begin position="329"/>
        <end position="347"/>
    </location>
</feature>
<feature type="transmembrane region" description="Helical" evidence="7">
    <location>
        <begin position="194"/>
        <end position="213"/>
    </location>
</feature>
<dbReference type="PATRIC" id="fig|1441095.3.peg.4395"/>
<dbReference type="PROSITE" id="PS50850">
    <property type="entry name" value="MFS"/>
    <property type="match status" value="1"/>
</dbReference>
<proteinExistence type="predicted"/>
<evidence type="ECO:0000256" key="3">
    <source>
        <dbReference type="ARBA" id="ARBA00022475"/>
    </source>
</evidence>
<feature type="transmembrane region" description="Helical" evidence="7">
    <location>
        <begin position="101"/>
        <end position="122"/>
    </location>
</feature>
<feature type="transmembrane region" description="Helical" evidence="7">
    <location>
        <begin position="134"/>
        <end position="155"/>
    </location>
</feature>
<evidence type="ECO:0000256" key="7">
    <source>
        <dbReference type="SAM" id="Phobius"/>
    </source>
</evidence>
<dbReference type="PRINTS" id="PR01036">
    <property type="entry name" value="TCRTETB"/>
</dbReference>
<reference evidence="10" key="1">
    <citation type="submission" date="2015-08" db="EMBL/GenBank/DDBJ databases">
        <title>Genome sequencing project for genomic taxonomy and phylogenomics of Bacillus-like bacteria.</title>
        <authorList>
            <person name="Liu B."/>
            <person name="Wang J."/>
            <person name="Zhu Y."/>
            <person name="Liu G."/>
            <person name="Chen Q."/>
            <person name="Chen Z."/>
            <person name="Lan J."/>
            <person name="Che J."/>
            <person name="Ge C."/>
            <person name="Shi H."/>
            <person name="Pan Z."/>
            <person name="Liu X."/>
        </authorList>
    </citation>
    <scope>NUCLEOTIDE SEQUENCE [LARGE SCALE GENOMIC DNA]</scope>
    <source>
        <strain evidence="10">FJAT-4402</strain>
    </source>
</reference>
<protein>
    <submittedName>
        <fullName evidence="9">MFS transporter</fullName>
    </submittedName>
</protein>
<keyword evidence="2" id="KW-0813">Transport</keyword>
<feature type="transmembrane region" description="Helical" evidence="7">
    <location>
        <begin position="300"/>
        <end position="322"/>
    </location>
</feature>
<organism evidence="9 10">
    <name type="scientific">Bacillus gobiensis</name>
    <dbReference type="NCBI Taxonomy" id="1441095"/>
    <lineage>
        <taxon>Bacteria</taxon>
        <taxon>Bacillati</taxon>
        <taxon>Bacillota</taxon>
        <taxon>Bacilli</taxon>
        <taxon>Bacillales</taxon>
        <taxon>Bacillaceae</taxon>
        <taxon>Bacillus</taxon>
    </lineage>
</organism>
<evidence type="ECO:0000256" key="5">
    <source>
        <dbReference type="ARBA" id="ARBA00022989"/>
    </source>
</evidence>
<dbReference type="InterPro" id="IPR004638">
    <property type="entry name" value="EmrB-like"/>
</dbReference>
<accession>A0A0M4FJY9</accession>
<comment type="subcellular location">
    <subcellularLocation>
        <location evidence="1">Cell membrane</location>
        <topology evidence="1">Multi-pass membrane protein</topology>
    </subcellularLocation>
</comment>
<evidence type="ECO:0000256" key="2">
    <source>
        <dbReference type="ARBA" id="ARBA00022448"/>
    </source>
</evidence>
<dbReference type="EMBL" id="CP012600">
    <property type="protein sequence ID" value="ALC83537.1"/>
    <property type="molecule type" value="Genomic_DNA"/>
</dbReference>
<feature type="transmembrane region" description="Helical" evidence="7">
    <location>
        <begin position="45"/>
        <end position="63"/>
    </location>
</feature>
<dbReference type="OrthoDB" id="9807274at2"/>
<dbReference type="Pfam" id="PF07690">
    <property type="entry name" value="MFS_1"/>
    <property type="match status" value="1"/>
</dbReference>
<dbReference type="AlphaFoldDB" id="A0A0M4FJY9"/>
<dbReference type="GO" id="GO:0005886">
    <property type="term" value="C:plasma membrane"/>
    <property type="evidence" value="ECO:0007669"/>
    <property type="project" value="UniProtKB-SubCell"/>
</dbReference>
<dbReference type="SUPFAM" id="SSF103473">
    <property type="entry name" value="MFS general substrate transporter"/>
    <property type="match status" value="1"/>
</dbReference>
<evidence type="ECO:0000259" key="8">
    <source>
        <dbReference type="PROSITE" id="PS50850"/>
    </source>
</evidence>
<dbReference type="PANTHER" id="PTHR23501">
    <property type="entry name" value="MAJOR FACILITATOR SUPERFAMILY"/>
    <property type="match status" value="1"/>
</dbReference>
<evidence type="ECO:0000256" key="4">
    <source>
        <dbReference type="ARBA" id="ARBA00022692"/>
    </source>
</evidence>
<evidence type="ECO:0000313" key="9">
    <source>
        <dbReference type="EMBL" id="ALC83537.1"/>
    </source>
</evidence>
<dbReference type="GO" id="GO:0022857">
    <property type="term" value="F:transmembrane transporter activity"/>
    <property type="evidence" value="ECO:0007669"/>
    <property type="project" value="InterPro"/>
</dbReference>
<feature type="transmembrane region" description="Helical" evidence="7">
    <location>
        <begin position="75"/>
        <end position="95"/>
    </location>
</feature>
<keyword evidence="5 7" id="KW-1133">Transmembrane helix</keyword>
<dbReference type="InterPro" id="IPR036259">
    <property type="entry name" value="MFS_trans_sf"/>
</dbReference>
<feature type="transmembrane region" description="Helical" evidence="7">
    <location>
        <begin position="161"/>
        <end position="182"/>
    </location>
</feature>
<dbReference type="PANTHER" id="PTHR23501:SF170">
    <property type="entry name" value="MULTIDRUG RESISTANCE PROTEIN 3"/>
    <property type="match status" value="1"/>
</dbReference>
<evidence type="ECO:0000256" key="1">
    <source>
        <dbReference type="ARBA" id="ARBA00004651"/>
    </source>
</evidence>
<dbReference type="InterPro" id="IPR011701">
    <property type="entry name" value="MFS"/>
</dbReference>
<feature type="transmembrane region" description="Helical" evidence="7">
    <location>
        <begin position="225"/>
        <end position="244"/>
    </location>
</feature>
<keyword evidence="4 7" id="KW-0812">Transmembrane</keyword>
<gene>
    <name evidence="9" type="ORF">AM592_19875</name>
</gene>
<evidence type="ECO:0000256" key="6">
    <source>
        <dbReference type="ARBA" id="ARBA00023136"/>
    </source>
</evidence>
<keyword evidence="10" id="KW-1185">Reference proteome</keyword>
<sequence>MKKETKLVPVMAALILGIFVAALDNTIVATSMGAIIGDLGGLDKYVWVTSAYLVAEMAGMPIFGKLSDMYGRKRFYMFGILLFLVGSILCGFAQSMVQLCIFRAIQGIGGSALMPIAFTIIWDVVPREMRGKMSGIFGAVFGLSSIIGPLLGSFITDYIHWRWIFHINIPIGLVALFLIIVFYNESKVHVRQNIDWLGAIFLVIFTVSLMFGLELGGDTYDWDSWQIISLLVVAAVGFAIFMLVEKSVKDPILPFELFKERLYTSSALTGMFYGAAFMVSTIYIPLYIQGVTGGTATNSGLLLLPMMVGTSVGAPIGGALANKMSYKQIMILSGIVMGIGTILLGTLEPSTPGWLLTIYMVIIGVGVGPSFSVLGMASLQKALPEQRGIASSTSNFLRSLGMTLGITIFGVIQKNNFSAGLPEDIKQNGLGEDSRALLSPELRSQIPENVLNQITEVLTNSITTTILWTLVPLGIAYLFILFMSKEKLADSNLQQESM</sequence>
<feature type="transmembrane region" description="Helical" evidence="7">
    <location>
        <begin position="465"/>
        <end position="483"/>
    </location>
</feature>
<feature type="domain" description="Major facilitator superfamily (MFS) profile" evidence="8">
    <location>
        <begin position="10"/>
        <end position="488"/>
    </location>
</feature>